<feature type="transmembrane region" description="Helical" evidence="1">
    <location>
        <begin position="467"/>
        <end position="489"/>
    </location>
</feature>
<feature type="transmembrane region" description="Helical" evidence="1">
    <location>
        <begin position="364"/>
        <end position="385"/>
    </location>
</feature>
<dbReference type="PRINTS" id="PR00702">
    <property type="entry name" value="ACRIFLAVINRP"/>
</dbReference>
<feature type="transmembrane region" description="Helical" evidence="1">
    <location>
        <begin position="988"/>
        <end position="1013"/>
    </location>
</feature>
<proteinExistence type="predicted"/>
<keyword evidence="1" id="KW-0812">Transmembrane</keyword>
<reference evidence="2 3" key="1">
    <citation type="submission" date="2015-09" db="EMBL/GenBank/DDBJ databases">
        <title>Genome announcement of multiple Pseudomonas syringae strains.</title>
        <authorList>
            <person name="Thakur S."/>
            <person name="Wang P.W."/>
            <person name="Gong Y."/>
            <person name="Weir B.S."/>
            <person name="Guttman D.S."/>
        </authorList>
    </citation>
    <scope>NUCLEOTIDE SEQUENCE [LARGE SCALE GENOMIC DNA]</scope>
    <source>
        <strain evidence="2 3">ICMP9150</strain>
    </source>
</reference>
<dbReference type="PANTHER" id="PTHR32063:SF18">
    <property type="entry name" value="CATION EFFLUX SYSTEM PROTEIN"/>
    <property type="match status" value="1"/>
</dbReference>
<evidence type="ECO:0000313" key="2">
    <source>
        <dbReference type="EMBL" id="KPX20884.1"/>
    </source>
</evidence>
<comment type="caution">
    <text evidence="2">The sequence shown here is derived from an EMBL/GenBank/DDBJ whole genome shotgun (WGS) entry which is preliminary data.</text>
</comment>
<sequence>MSNDRFNLSALAVRERSITLFLVCLISLAGIIAFFKLGRAEDPAFTVKVMTVVSVWPGATAQEMQDQVAEKIEKRLQELRWYDRAETYTRPGMAFTTLTLLDSTPPSQVPDEFYQARKKIGDEAMTLPSGVIGPMVNDEYSDVTFALFALKAKGEPQRVLARDAESLRQRLLHVPGVKKVNIVGEQPERVYVEFSHERLATLGISPQTVFAALNDQNALTAAGSVETRGPQVFIRLDGAFDELQKIRDTPVVAQGRTLKLADIATVKRGYEDPATFMIRNGGEPALLLGIVMRDGWNGLDLGTALDQEVGAINAELPLGMSLSKVTDQAVNISSAVDEFMIKFFVALLVVMLVCFISMGWRVGVVVAAAVPLTLAVVFVIMAMSGKNFDRITLGSLILALGLLVDDAIIAIEMMVVKMEEGYDRVAASAYAWSHTAAPMLSGTLVTAVGFMPNGFARSTAGEYTSNMFWIVGIALIASWVVAVFFTPYLGVKLLPDVKQIEGAHQALYNTPRYNRFRRILARVIAGKWLVAGSVIGLFVLAVLGMGLVKKQFFPVSDRPEVLIELQMPYGTSISQTSAAAAKVESWLAEQAEAGIVTAYIGQGAPRFYMAMGPELPDPSFAKIVVRTDSQEQRETLKHRLRQAISEGLAAEARVRVTQLVFGPYSPYPVAYRIAGRDPETLRSIAAQVQQVLNASPMMRTVNTDWGTRTPALHFTLQQDRMQAMGLSSSQVAQQLQFLLTGLPVTAVREDIRTVQVVARSAGDTRLDPARIMDFTLTGVDGQRVPLSQIGTVDVRMEEPVMRRRDRTPTITVRGDIADGLQPPDVSAAITRQLQPIIDKLPSGYRIEQAGSIEESGKAMIAMLPLFPIMLAVTLIILILQVRSISAMVMVFLTSPLGLIGVVPTLILFQQPFGINALVGLIALSGILMRNTLILIGQIHHNEQAGLDPFQAVVEATVQRARPVILTALAAILAFIPLTHSVFWGTLAYTLIGGTFAGTVLTLVFLPAMYSIWFRIRPDGSGRRLETQPA</sequence>
<dbReference type="PATRIC" id="fig|235272.12.peg.3713"/>
<protein>
    <submittedName>
        <fullName evidence="2">RND efflux transporter</fullName>
    </submittedName>
</protein>
<dbReference type="RefSeq" id="WP_044324231.1">
    <property type="nucleotide sequence ID" value="NZ_JYHG01000043.1"/>
</dbReference>
<dbReference type="Gene3D" id="3.30.70.1320">
    <property type="entry name" value="Multidrug efflux transporter AcrB pore domain like"/>
    <property type="match status" value="1"/>
</dbReference>
<dbReference type="InterPro" id="IPR027463">
    <property type="entry name" value="AcrB_DN_DC_subdom"/>
</dbReference>
<feature type="transmembrane region" description="Helical" evidence="1">
    <location>
        <begin position="436"/>
        <end position="455"/>
    </location>
</feature>
<dbReference type="Proteomes" id="UP000050346">
    <property type="component" value="Unassembled WGS sequence"/>
</dbReference>
<feature type="transmembrane region" description="Helical" evidence="1">
    <location>
        <begin position="339"/>
        <end position="357"/>
    </location>
</feature>
<feature type="transmembrane region" description="Helical" evidence="1">
    <location>
        <begin position="528"/>
        <end position="548"/>
    </location>
</feature>
<feature type="transmembrane region" description="Helical" evidence="1">
    <location>
        <begin position="914"/>
        <end position="935"/>
    </location>
</feature>
<feature type="transmembrane region" description="Helical" evidence="1">
    <location>
        <begin position="886"/>
        <end position="908"/>
    </location>
</feature>
<dbReference type="GO" id="GO:0005886">
    <property type="term" value="C:plasma membrane"/>
    <property type="evidence" value="ECO:0007669"/>
    <property type="project" value="TreeGrafter"/>
</dbReference>
<gene>
    <name evidence="2" type="ORF">ALO71_02733</name>
</gene>
<dbReference type="SUPFAM" id="SSF82866">
    <property type="entry name" value="Multidrug efflux transporter AcrB transmembrane domain"/>
    <property type="match status" value="2"/>
</dbReference>
<evidence type="ECO:0000313" key="3">
    <source>
        <dbReference type="Proteomes" id="UP000050346"/>
    </source>
</evidence>
<dbReference type="EMBL" id="LJQG01000112">
    <property type="protein sequence ID" value="KPX20884.1"/>
    <property type="molecule type" value="Genomic_DNA"/>
</dbReference>
<feature type="transmembrane region" description="Helical" evidence="1">
    <location>
        <begin position="963"/>
        <end position="982"/>
    </location>
</feature>
<keyword evidence="1" id="KW-0472">Membrane</keyword>
<dbReference type="Gene3D" id="1.20.1640.10">
    <property type="entry name" value="Multidrug efflux transporter AcrB transmembrane domain"/>
    <property type="match status" value="2"/>
</dbReference>
<feature type="transmembrane region" description="Helical" evidence="1">
    <location>
        <begin position="858"/>
        <end position="879"/>
    </location>
</feature>
<accession>A0A0P9PTA2</accession>
<dbReference type="SUPFAM" id="SSF82693">
    <property type="entry name" value="Multidrug efflux transporter AcrB pore domain, PN1, PN2, PC1 and PC2 subdomains"/>
    <property type="match status" value="2"/>
</dbReference>
<dbReference type="Gene3D" id="3.30.70.1430">
    <property type="entry name" value="Multidrug efflux transporter AcrB pore domain"/>
    <property type="match status" value="2"/>
</dbReference>
<organism evidence="2 3">
    <name type="scientific">Pseudomonas amygdali pv. dendropanacis</name>
    <dbReference type="NCBI Taxonomy" id="235272"/>
    <lineage>
        <taxon>Bacteria</taxon>
        <taxon>Pseudomonadati</taxon>
        <taxon>Pseudomonadota</taxon>
        <taxon>Gammaproteobacteria</taxon>
        <taxon>Pseudomonadales</taxon>
        <taxon>Pseudomonadaceae</taxon>
        <taxon>Pseudomonas</taxon>
        <taxon>Pseudomonas amygdali</taxon>
    </lineage>
</organism>
<dbReference type="Gene3D" id="3.30.2090.10">
    <property type="entry name" value="Multidrug efflux transporter AcrB TolC docking domain, DN and DC subdomains"/>
    <property type="match status" value="2"/>
</dbReference>
<name>A0A0P9PTA2_PSEA0</name>
<evidence type="ECO:0000256" key="1">
    <source>
        <dbReference type="SAM" id="Phobius"/>
    </source>
</evidence>
<dbReference type="SUPFAM" id="SSF82714">
    <property type="entry name" value="Multidrug efflux transporter AcrB TolC docking domain, DN and DC subdomains"/>
    <property type="match status" value="2"/>
</dbReference>
<dbReference type="GO" id="GO:0042910">
    <property type="term" value="F:xenobiotic transmembrane transporter activity"/>
    <property type="evidence" value="ECO:0007669"/>
    <property type="project" value="TreeGrafter"/>
</dbReference>
<dbReference type="Gene3D" id="3.30.70.1440">
    <property type="entry name" value="Multidrug efflux transporter AcrB pore domain"/>
    <property type="match status" value="1"/>
</dbReference>
<keyword evidence="1" id="KW-1133">Transmembrane helix</keyword>
<feature type="transmembrane region" description="Helical" evidence="1">
    <location>
        <begin position="391"/>
        <end position="415"/>
    </location>
</feature>
<dbReference type="AlphaFoldDB" id="A0A0P9PTA2"/>
<dbReference type="Pfam" id="PF00873">
    <property type="entry name" value="ACR_tran"/>
    <property type="match status" value="1"/>
</dbReference>
<dbReference type="InterPro" id="IPR001036">
    <property type="entry name" value="Acrflvin-R"/>
</dbReference>
<dbReference type="PANTHER" id="PTHR32063">
    <property type="match status" value="1"/>
</dbReference>